<protein>
    <submittedName>
        <fullName evidence="6">Pectate lyase</fullName>
    </submittedName>
</protein>
<sequence>MKKTNVIFLASLAVLSGMMVSSVSANAKVHHQEHAIKRVIKRSKRRTKFHRKNNRKQVSQTLFNQPSFKTTGGNQKGSKKFTVTSAVQLRKAIKANVQSRTVYIKGTIDMQDGKTADDYAQNTGYDFQQYLDEYNPDTYGRQEVSGVQEKARHKAQEQQAKDVEIHVPANTSIIGLKNAHLKNANLMVENNNVIIKNLNFQSPVDDFPQWDPTDGSTGNWNSQYDCISVKGASNVWIDHNTFNDQPYSDANEGTYFGRDYQHHDGMTDITDGANNVTLSNNVYQNHDKTILIGSSDSKHSDANQLHVNIIGNEFKNTVQRTPRVRYGTVNVINNYYDNQSKGAYQFSYAWGIGKNSKVNIQNNVLNVDAKPNHLISKLGGKSFRASGNVLNGKAIKNLNQIAKLPSNHMKSIKNILPTNQVKAHVVKNAGNR</sequence>
<comment type="caution">
    <text evidence="6">The sequence shown here is derived from an EMBL/GenBank/DDBJ whole genome shotgun (WGS) entry which is preliminary data.</text>
</comment>
<dbReference type="PANTHER" id="PTHR31683:SF18">
    <property type="entry name" value="PECTATE LYASE 21-RELATED"/>
    <property type="match status" value="1"/>
</dbReference>
<keyword evidence="2" id="KW-0119">Carbohydrate metabolism</keyword>
<comment type="similarity">
    <text evidence="2">Belongs to the polysaccharide lyase 1 family.</text>
</comment>
<comment type="subcellular location">
    <subcellularLocation>
        <location evidence="2">Secreted</location>
    </subcellularLocation>
</comment>
<evidence type="ECO:0000313" key="7">
    <source>
        <dbReference type="Proteomes" id="UP001144204"/>
    </source>
</evidence>
<dbReference type="Gene3D" id="2.160.20.10">
    <property type="entry name" value="Single-stranded right-handed beta-helix, Pectin lyase-like"/>
    <property type="match status" value="1"/>
</dbReference>
<feature type="domain" description="Pectate lyase" evidence="5">
    <location>
        <begin position="122"/>
        <end position="371"/>
    </location>
</feature>
<feature type="compositionally biased region" description="Polar residues" evidence="3">
    <location>
        <begin position="56"/>
        <end position="73"/>
    </location>
</feature>
<evidence type="ECO:0000256" key="1">
    <source>
        <dbReference type="ARBA" id="ARBA00023239"/>
    </source>
</evidence>
<organism evidence="6 7">
    <name type="scientific">Philodulcilactobacillus myokoensis</name>
    <dbReference type="NCBI Taxonomy" id="2929573"/>
    <lineage>
        <taxon>Bacteria</taxon>
        <taxon>Bacillati</taxon>
        <taxon>Bacillota</taxon>
        <taxon>Bacilli</taxon>
        <taxon>Lactobacillales</taxon>
        <taxon>Lactobacillaceae</taxon>
        <taxon>Philodulcilactobacillus</taxon>
    </lineage>
</organism>
<feature type="signal peptide" evidence="4">
    <location>
        <begin position="1"/>
        <end position="27"/>
    </location>
</feature>
<dbReference type="InterPro" id="IPR002022">
    <property type="entry name" value="Pec_lyase"/>
</dbReference>
<name>A0A9W6ERX3_9LACO</name>
<dbReference type="EMBL" id="BRPL01000002">
    <property type="protein sequence ID" value="GLB46325.1"/>
    <property type="molecule type" value="Genomic_DNA"/>
</dbReference>
<dbReference type="SMART" id="SM00656">
    <property type="entry name" value="Amb_all"/>
    <property type="match status" value="1"/>
</dbReference>
<accession>A0A9W6ERX3</accession>
<dbReference type="InterPro" id="IPR011050">
    <property type="entry name" value="Pectin_lyase_fold/virulence"/>
</dbReference>
<dbReference type="InterPro" id="IPR012334">
    <property type="entry name" value="Pectin_lyas_fold"/>
</dbReference>
<gene>
    <name evidence="6" type="primary">pel</name>
    <name evidence="6" type="ORF">WR164_03040</name>
</gene>
<reference evidence="6" key="1">
    <citation type="submission" date="2022-07" db="EMBL/GenBank/DDBJ databases">
        <authorList>
            <person name="Kouya T."/>
            <person name="Ishiyama Y."/>
        </authorList>
    </citation>
    <scope>NUCLEOTIDE SEQUENCE</scope>
    <source>
        <strain evidence="6">WR16-4</strain>
    </source>
</reference>
<keyword evidence="2" id="KW-0624">Polysaccharide degradation</keyword>
<proteinExistence type="inferred from homology"/>
<dbReference type="Pfam" id="PF00544">
    <property type="entry name" value="Pectate_lyase_4"/>
    <property type="match status" value="1"/>
</dbReference>
<dbReference type="InterPro" id="IPR045032">
    <property type="entry name" value="PEL"/>
</dbReference>
<evidence type="ECO:0000256" key="4">
    <source>
        <dbReference type="SAM" id="SignalP"/>
    </source>
</evidence>
<dbReference type="GO" id="GO:0005576">
    <property type="term" value="C:extracellular region"/>
    <property type="evidence" value="ECO:0007669"/>
    <property type="project" value="UniProtKB-SubCell"/>
</dbReference>
<dbReference type="PANTHER" id="PTHR31683">
    <property type="entry name" value="PECTATE LYASE 18-RELATED"/>
    <property type="match status" value="1"/>
</dbReference>
<evidence type="ECO:0000259" key="5">
    <source>
        <dbReference type="SMART" id="SM00656"/>
    </source>
</evidence>
<feature type="chain" id="PRO_5040922435" evidence="4">
    <location>
        <begin position="28"/>
        <end position="432"/>
    </location>
</feature>
<evidence type="ECO:0000256" key="3">
    <source>
        <dbReference type="SAM" id="MobiDB-lite"/>
    </source>
</evidence>
<keyword evidence="4" id="KW-0732">Signal</keyword>
<dbReference type="SUPFAM" id="SSF51126">
    <property type="entry name" value="Pectin lyase-like"/>
    <property type="match status" value="1"/>
</dbReference>
<dbReference type="GO" id="GO:0030570">
    <property type="term" value="F:pectate lyase activity"/>
    <property type="evidence" value="ECO:0007669"/>
    <property type="project" value="InterPro"/>
</dbReference>
<feature type="compositionally biased region" description="Basic residues" evidence="3">
    <location>
        <begin position="44"/>
        <end position="55"/>
    </location>
</feature>
<evidence type="ECO:0000256" key="2">
    <source>
        <dbReference type="RuleBase" id="RU361173"/>
    </source>
</evidence>
<dbReference type="RefSeq" id="WP_286135785.1">
    <property type="nucleotide sequence ID" value="NZ_BRPL01000002.1"/>
</dbReference>
<keyword evidence="7" id="KW-1185">Reference proteome</keyword>
<feature type="region of interest" description="Disordered" evidence="3">
    <location>
        <begin position="44"/>
        <end position="79"/>
    </location>
</feature>
<dbReference type="AlphaFoldDB" id="A0A9W6ERX3"/>
<dbReference type="GO" id="GO:0000272">
    <property type="term" value="P:polysaccharide catabolic process"/>
    <property type="evidence" value="ECO:0007669"/>
    <property type="project" value="UniProtKB-KW"/>
</dbReference>
<reference evidence="6" key="2">
    <citation type="journal article" date="2023" name="PLoS ONE">
        <title>Philodulcilactobacillus myokoensis gen. nov., sp. nov., a fructophilic, acidophilic, and agar-phobic lactic acid bacterium isolated from fermented vegetable extracts.</title>
        <authorList>
            <person name="Kouya T."/>
            <person name="Ishiyama Y."/>
            <person name="Ohashi S."/>
            <person name="Kumakubo R."/>
            <person name="Yamazaki T."/>
            <person name="Otaki T."/>
        </authorList>
    </citation>
    <scope>NUCLEOTIDE SEQUENCE</scope>
    <source>
        <strain evidence="6">WR16-4</strain>
    </source>
</reference>
<keyword evidence="1 2" id="KW-0456">Lyase</keyword>
<dbReference type="Proteomes" id="UP001144204">
    <property type="component" value="Unassembled WGS sequence"/>
</dbReference>
<keyword evidence="2" id="KW-0964">Secreted</keyword>
<evidence type="ECO:0000313" key="6">
    <source>
        <dbReference type="EMBL" id="GLB46325.1"/>
    </source>
</evidence>